<protein>
    <submittedName>
        <fullName evidence="1">Uncharacterized protein</fullName>
    </submittedName>
</protein>
<proteinExistence type="predicted"/>
<sequence>MLEACMPCLQWLNTMLDLPPFLSANKVVTSRLPILLRDKKFKTSISPVCLEFTLAMSWTEHELA</sequence>
<gene>
    <name evidence="1" type="ORF">TSUD_307080</name>
</gene>
<reference evidence="2" key="1">
    <citation type="journal article" date="2017" name="Front. Plant Sci.">
        <title>Climate Clever Clovers: New Paradigm to Reduce the Environmental Footprint of Ruminants by Breeding Low Methanogenic Forages Utilizing Haplotype Variation.</title>
        <authorList>
            <person name="Kaur P."/>
            <person name="Appels R."/>
            <person name="Bayer P.E."/>
            <person name="Keeble-Gagnere G."/>
            <person name="Wang J."/>
            <person name="Hirakawa H."/>
            <person name="Shirasawa K."/>
            <person name="Vercoe P."/>
            <person name="Stefanova K."/>
            <person name="Durmic Z."/>
            <person name="Nichols P."/>
            <person name="Revell C."/>
            <person name="Isobe S.N."/>
            <person name="Edwards D."/>
            <person name="Erskine W."/>
        </authorList>
    </citation>
    <scope>NUCLEOTIDE SEQUENCE [LARGE SCALE GENOMIC DNA]</scope>
    <source>
        <strain evidence="2">cv. Daliak</strain>
    </source>
</reference>
<keyword evidence="2" id="KW-1185">Reference proteome</keyword>
<dbReference type="Proteomes" id="UP000242715">
    <property type="component" value="Unassembled WGS sequence"/>
</dbReference>
<evidence type="ECO:0000313" key="1">
    <source>
        <dbReference type="EMBL" id="GAU42002.1"/>
    </source>
</evidence>
<accession>A0A2Z6P0M8</accession>
<organism evidence="1 2">
    <name type="scientific">Trifolium subterraneum</name>
    <name type="common">Subterranean clover</name>
    <dbReference type="NCBI Taxonomy" id="3900"/>
    <lineage>
        <taxon>Eukaryota</taxon>
        <taxon>Viridiplantae</taxon>
        <taxon>Streptophyta</taxon>
        <taxon>Embryophyta</taxon>
        <taxon>Tracheophyta</taxon>
        <taxon>Spermatophyta</taxon>
        <taxon>Magnoliopsida</taxon>
        <taxon>eudicotyledons</taxon>
        <taxon>Gunneridae</taxon>
        <taxon>Pentapetalae</taxon>
        <taxon>rosids</taxon>
        <taxon>fabids</taxon>
        <taxon>Fabales</taxon>
        <taxon>Fabaceae</taxon>
        <taxon>Papilionoideae</taxon>
        <taxon>50 kb inversion clade</taxon>
        <taxon>NPAAA clade</taxon>
        <taxon>Hologalegina</taxon>
        <taxon>IRL clade</taxon>
        <taxon>Trifolieae</taxon>
        <taxon>Trifolium</taxon>
    </lineage>
</organism>
<dbReference type="AlphaFoldDB" id="A0A2Z6P0M8"/>
<evidence type="ECO:0000313" key="2">
    <source>
        <dbReference type="Proteomes" id="UP000242715"/>
    </source>
</evidence>
<name>A0A2Z6P0M8_TRISU</name>
<dbReference type="EMBL" id="DF973893">
    <property type="protein sequence ID" value="GAU42002.1"/>
    <property type="molecule type" value="Genomic_DNA"/>
</dbReference>